<protein>
    <submittedName>
        <fullName evidence="2">Uncharacterized protein</fullName>
    </submittedName>
</protein>
<dbReference type="EMBL" id="JBBNAF010000010">
    <property type="protein sequence ID" value="KAK9108183.1"/>
    <property type="molecule type" value="Genomic_DNA"/>
</dbReference>
<proteinExistence type="predicted"/>
<comment type="caution">
    <text evidence="2">The sequence shown here is derived from an EMBL/GenBank/DDBJ whole genome shotgun (WGS) entry which is preliminary data.</text>
</comment>
<evidence type="ECO:0000313" key="3">
    <source>
        <dbReference type="Proteomes" id="UP001420932"/>
    </source>
</evidence>
<feature type="compositionally biased region" description="Polar residues" evidence="1">
    <location>
        <begin position="15"/>
        <end position="34"/>
    </location>
</feature>
<sequence>MTAENGNLQRPLLSNGVSEGQEDLNNNGESSGPVSSDIEPISSPRDFFREFEAECKKLWILAGPAIFTGLCRYTLGAITQAFAGHLGDLELAVVSIENSVIAGFSIGVAVTI</sequence>
<evidence type="ECO:0000256" key="1">
    <source>
        <dbReference type="SAM" id="MobiDB-lite"/>
    </source>
</evidence>
<evidence type="ECO:0000313" key="2">
    <source>
        <dbReference type="EMBL" id="KAK9108183.1"/>
    </source>
</evidence>
<dbReference type="PANTHER" id="PTHR11206">
    <property type="entry name" value="MULTIDRUG RESISTANCE PROTEIN"/>
    <property type="match status" value="1"/>
</dbReference>
<dbReference type="Proteomes" id="UP001420932">
    <property type="component" value="Unassembled WGS sequence"/>
</dbReference>
<dbReference type="AlphaFoldDB" id="A0AAP0FJM1"/>
<organism evidence="2 3">
    <name type="scientific">Stephania yunnanensis</name>
    <dbReference type="NCBI Taxonomy" id="152371"/>
    <lineage>
        <taxon>Eukaryota</taxon>
        <taxon>Viridiplantae</taxon>
        <taxon>Streptophyta</taxon>
        <taxon>Embryophyta</taxon>
        <taxon>Tracheophyta</taxon>
        <taxon>Spermatophyta</taxon>
        <taxon>Magnoliopsida</taxon>
        <taxon>Ranunculales</taxon>
        <taxon>Menispermaceae</taxon>
        <taxon>Menispermoideae</taxon>
        <taxon>Cissampelideae</taxon>
        <taxon>Stephania</taxon>
    </lineage>
</organism>
<reference evidence="2 3" key="1">
    <citation type="submission" date="2024-01" db="EMBL/GenBank/DDBJ databases">
        <title>Genome assemblies of Stephania.</title>
        <authorList>
            <person name="Yang L."/>
        </authorList>
    </citation>
    <scope>NUCLEOTIDE SEQUENCE [LARGE SCALE GENOMIC DNA]</scope>
    <source>
        <strain evidence="2">YNDBR</strain>
        <tissue evidence="2">Leaf</tissue>
    </source>
</reference>
<feature type="region of interest" description="Disordered" evidence="1">
    <location>
        <begin position="1"/>
        <end position="41"/>
    </location>
</feature>
<name>A0AAP0FJM1_9MAGN</name>
<keyword evidence="3" id="KW-1185">Reference proteome</keyword>
<gene>
    <name evidence="2" type="ORF">Syun_024194</name>
</gene>
<accession>A0AAP0FJM1</accession>